<dbReference type="InterPro" id="IPR058003">
    <property type="entry name" value="Phage_gp12"/>
</dbReference>
<evidence type="ECO:0000313" key="2">
    <source>
        <dbReference type="Proteomes" id="UP000396795"/>
    </source>
</evidence>
<name>A0A5Q2W6E4_9CAUD</name>
<proteinExistence type="predicted"/>
<organism evidence="1 2">
    <name type="scientific">Vibrio phage vB_VhaP_VH-5</name>
    <dbReference type="NCBI Taxonomy" id="2660694"/>
    <lineage>
        <taxon>Viruses</taxon>
        <taxon>Duplodnaviria</taxon>
        <taxon>Heunggongvirae</taxon>
        <taxon>Uroviricota</taxon>
        <taxon>Caudoviricetes</taxon>
        <taxon>Autographivirales</taxon>
        <taxon>Autoscriptoviridae</taxon>
        <taxon>Linggongvirus</taxon>
        <taxon>Linggongvirus VH5</taxon>
    </lineage>
</organism>
<accession>A0A5Q2W6E4</accession>
<sequence>MAVYEGVYKSLLQGVSQQTPQERTDGQLAEQINMVSDPVTGLRRRSGTKLLHVSWLDPEGFLDIVKINGVPRLVHIDTSTGTLTVVPDIAQEQLTLDNVYQVTRAEFVTDGGKSALKTVTIGNEYYIANTELVPRVVPSSTANDKLDPSKHGYFSVRSTAFERYYTIVITYGSEYYSAGWTTGNTAAGASPESVAVGLVATLKANHPNIVDKLNFHRQGNTVAVEVINKSSTGVLEVTSTTGSTYMFTSGLSRVTSKTELLGTLPAALDNYVVGVGTEKNSAYYKYGHSNRVWAEVGAYTPPTKYVDVPLVVDLSEDDAITVQPLDLKSRSAGDELNNPYPSFIDYGITGLGAYQSRLVILSGAFVCLSKTTDYTEFMRTTVEELLDDDAIEISSASLSSAQFEYAVPFNKDLVLIAQGQQAVIPANSTVLSPKTAVIYPSTTLEVSLAVKPVTASRTMYYVFQQGSDYYQVGEFIPNAYTEAQLYSQNLTDHIPLYAEGVCTSVAASTNNNMIVFCSGTTDLLVHQYMWVGDDRPLMAFHKWRFADQIKHVQFLDDYLVLFSKDSLGNLVISTANTQLNQLTTKPVPYLDNYVYVDIPSTGRVDVSSSPTWGVVSDTQAQAVIYDSTTARHSVVKYSLDLFAMVCPYVGRVAVGTPYESTFTLTPPFIRDNNGKVVTGTRTTLQSLKMTYKNTGTFNVEVADTMGQSYDDERTAYTWSEADLGYTWVNSVGSVNVPCRTRLSSTECTVSTSGTTDMNLITTEYIVRTAQKRRRM</sequence>
<protein>
    <submittedName>
        <fullName evidence="1">Putative tail tubular protein B</fullName>
    </submittedName>
</protein>
<dbReference type="EMBL" id="MN497414">
    <property type="protein sequence ID" value="QGH73782.1"/>
    <property type="molecule type" value="Genomic_DNA"/>
</dbReference>
<dbReference type="Pfam" id="PF25675">
    <property type="entry name" value="Phage_nozzle"/>
    <property type="match status" value="1"/>
</dbReference>
<dbReference type="Proteomes" id="UP000396795">
    <property type="component" value="Segment"/>
</dbReference>
<reference evidence="1 2" key="1">
    <citation type="submission" date="2019-09" db="EMBL/GenBank/DDBJ databases">
        <authorList>
            <person name="Cui H."/>
            <person name="Cong C."/>
            <person name="Xu Y."/>
            <person name="Wang L."/>
            <person name="Li X."/>
            <person name="Zhang J."/>
        </authorList>
    </citation>
    <scope>NUCLEOTIDE SEQUENCE [LARGE SCALE GENOMIC DNA]</scope>
</reference>
<keyword evidence="2" id="KW-1185">Reference proteome</keyword>
<evidence type="ECO:0000313" key="1">
    <source>
        <dbReference type="EMBL" id="QGH73782.1"/>
    </source>
</evidence>